<dbReference type="PANTHER" id="PTHR30115:SF11">
    <property type="entry name" value="NITROGEN REGULATORY PROTEIN P-II HOMOLOG"/>
    <property type="match status" value="1"/>
</dbReference>
<dbReference type="GO" id="GO:0030234">
    <property type="term" value="F:enzyme regulator activity"/>
    <property type="evidence" value="ECO:0007669"/>
    <property type="project" value="InterPro"/>
</dbReference>
<accession>A0A0D6QU10</accession>
<proteinExistence type="inferred from homology"/>
<dbReference type="Gene3D" id="3.30.70.120">
    <property type="match status" value="1"/>
</dbReference>
<reference evidence="2" key="1">
    <citation type="submission" date="2015-03" db="EMBL/GenBank/DDBJ databases">
        <title>A transcriptome of Araucaria cunninghamii, an australian fine timber species.</title>
        <authorList>
            <person name="Jing Yi C.J.Y."/>
            <person name="Yin San L.Y.S."/>
            <person name="Abdul Karim S.S."/>
            <person name="Wan Azmi N.N."/>
            <person name="Hercus R.R."/>
            <person name="Croft L.L."/>
        </authorList>
    </citation>
    <scope>NUCLEOTIDE SEQUENCE</scope>
    <source>
        <strain evidence="2">MI0301</strain>
        <tissue evidence="2">Leaf</tissue>
    </source>
</reference>
<protein>
    <recommendedName>
        <fullName evidence="3">PII protein</fullName>
    </recommendedName>
</protein>
<organism evidence="2">
    <name type="scientific">Araucaria cunninghamii</name>
    <name type="common">Hoop pine</name>
    <name type="synonym">Moreton Bay pine</name>
    <dbReference type="NCBI Taxonomy" id="56994"/>
    <lineage>
        <taxon>Eukaryota</taxon>
        <taxon>Viridiplantae</taxon>
        <taxon>Streptophyta</taxon>
        <taxon>Embryophyta</taxon>
        <taxon>Tracheophyta</taxon>
        <taxon>Spermatophyta</taxon>
        <taxon>Pinopsida</taxon>
        <taxon>Pinidae</taxon>
        <taxon>Conifers II</taxon>
        <taxon>Araucariales</taxon>
        <taxon>Araucariaceae</taxon>
        <taxon>Araucaria</taxon>
    </lineage>
</organism>
<dbReference type="InterPro" id="IPR017918">
    <property type="entry name" value="N-reg_PII_CS"/>
</dbReference>
<dbReference type="SUPFAM" id="SSF54913">
    <property type="entry name" value="GlnB-like"/>
    <property type="match status" value="1"/>
</dbReference>
<dbReference type="InterPro" id="IPR002187">
    <property type="entry name" value="N-reg_PII"/>
</dbReference>
<dbReference type="EMBL" id="GCKF01041594">
    <property type="protein sequence ID" value="JAG95072.1"/>
    <property type="molecule type" value="Transcribed_RNA"/>
</dbReference>
<dbReference type="GO" id="GO:0006808">
    <property type="term" value="P:regulation of nitrogen utilization"/>
    <property type="evidence" value="ECO:0007669"/>
    <property type="project" value="InterPro"/>
</dbReference>
<evidence type="ECO:0008006" key="3">
    <source>
        <dbReference type="Google" id="ProtNLM"/>
    </source>
</evidence>
<dbReference type="GO" id="GO:0005524">
    <property type="term" value="F:ATP binding"/>
    <property type="evidence" value="ECO:0007669"/>
    <property type="project" value="TreeGrafter"/>
</dbReference>
<dbReference type="InterPro" id="IPR015867">
    <property type="entry name" value="N-reg_PII/ATP_PRibTrfase_C"/>
</dbReference>
<dbReference type="PRINTS" id="PR00340">
    <property type="entry name" value="PIIGLNB"/>
</dbReference>
<dbReference type="PROSITE" id="PS51343">
    <property type="entry name" value="PII_GLNB_DOM"/>
    <property type="match status" value="1"/>
</dbReference>
<dbReference type="InterPro" id="IPR011322">
    <property type="entry name" value="N-reg_PII-like_a/b"/>
</dbReference>
<dbReference type="PANTHER" id="PTHR30115">
    <property type="entry name" value="NITROGEN REGULATORY PROTEIN P-II"/>
    <property type="match status" value="1"/>
</dbReference>
<evidence type="ECO:0000256" key="1">
    <source>
        <dbReference type="RuleBase" id="RU003936"/>
    </source>
</evidence>
<evidence type="ECO:0000313" key="2">
    <source>
        <dbReference type="EMBL" id="JAG95072.1"/>
    </source>
</evidence>
<comment type="similarity">
    <text evidence="1">Belongs to the P(II) protein family.</text>
</comment>
<name>A0A0D6QU10_ARACU</name>
<dbReference type="AlphaFoldDB" id="A0A0D6QU10"/>
<dbReference type="PROSITE" id="PS00638">
    <property type="entry name" value="PII_GLNB_CTER"/>
    <property type="match status" value="1"/>
</dbReference>
<dbReference type="SMART" id="SM00938">
    <property type="entry name" value="P-II"/>
    <property type="match status" value="1"/>
</dbReference>
<dbReference type="GO" id="GO:0005829">
    <property type="term" value="C:cytosol"/>
    <property type="evidence" value="ECO:0007669"/>
    <property type="project" value="TreeGrafter"/>
</dbReference>
<dbReference type="Pfam" id="PF00543">
    <property type="entry name" value="P-II"/>
    <property type="match status" value="1"/>
</dbReference>
<sequence>MVVGRALFKVSPVPGGKATLRMAAQLSVFSQRHVSLLSSTKNAKVLFRSRSSTCLDGGMLIKKREKRTRTTIIGGEKIKLQVKVAAQAGGKETNTTTRNSDIDTYTGSEFSEDSFVSKVKMEIVISKDQVATVIDAIIDEARTGEIGDGKIFVLPVTDIIRVRTGERGLKAERMAGGRAELLSGADQDAAKQ</sequence>